<dbReference type="PROSITE" id="PS50096">
    <property type="entry name" value="IQ"/>
    <property type="match status" value="2"/>
</dbReference>
<organism evidence="4 5">
    <name type="scientific">Turnera subulata</name>
    <dbReference type="NCBI Taxonomy" id="218843"/>
    <lineage>
        <taxon>Eukaryota</taxon>
        <taxon>Viridiplantae</taxon>
        <taxon>Streptophyta</taxon>
        <taxon>Embryophyta</taxon>
        <taxon>Tracheophyta</taxon>
        <taxon>Spermatophyta</taxon>
        <taxon>Magnoliopsida</taxon>
        <taxon>eudicotyledons</taxon>
        <taxon>Gunneridae</taxon>
        <taxon>Pentapetalae</taxon>
        <taxon>rosids</taxon>
        <taxon>fabids</taxon>
        <taxon>Malpighiales</taxon>
        <taxon>Passifloraceae</taxon>
        <taxon>Turnera</taxon>
    </lineage>
</organism>
<comment type="similarity">
    <text evidence="2">Belongs to the IQD family.</text>
</comment>
<protein>
    <recommendedName>
        <fullName evidence="6">DUF4005 domain-containing protein</fullName>
    </recommendedName>
</protein>
<dbReference type="SUPFAM" id="SSF52540">
    <property type="entry name" value="P-loop containing nucleoside triphosphate hydrolases"/>
    <property type="match status" value="1"/>
</dbReference>
<dbReference type="Gene3D" id="1.20.5.190">
    <property type="match status" value="1"/>
</dbReference>
<dbReference type="AlphaFoldDB" id="A0A9Q0G148"/>
<dbReference type="Proteomes" id="UP001141552">
    <property type="component" value="Unassembled WGS sequence"/>
</dbReference>
<reference evidence="4" key="1">
    <citation type="submission" date="2022-02" db="EMBL/GenBank/DDBJ databases">
        <authorList>
            <person name="Henning P.M."/>
            <person name="McCubbin A.G."/>
            <person name="Shore J.S."/>
        </authorList>
    </citation>
    <scope>NUCLEOTIDE SEQUENCE</scope>
    <source>
        <strain evidence="4">F60SS</strain>
        <tissue evidence="4">Leaves</tissue>
    </source>
</reference>
<evidence type="ECO:0000313" key="4">
    <source>
        <dbReference type="EMBL" id="KAJ4841624.1"/>
    </source>
</evidence>
<dbReference type="PANTHER" id="PTHR32295:SF108">
    <property type="entry name" value="PROTEIN IQ-DOMAIN 20"/>
    <property type="match status" value="1"/>
</dbReference>
<dbReference type="SMART" id="SM00015">
    <property type="entry name" value="IQ"/>
    <property type="match status" value="1"/>
</dbReference>
<evidence type="ECO:0000313" key="5">
    <source>
        <dbReference type="Proteomes" id="UP001141552"/>
    </source>
</evidence>
<dbReference type="OrthoDB" id="694295at2759"/>
<name>A0A9Q0G148_9ROSI</name>
<keyword evidence="1" id="KW-0112">Calmodulin-binding</keyword>
<proteinExistence type="inferred from homology"/>
<comment type="caution">
    <text evidence="4">The sequence shown here is derived from an EMBL/GenBank/DDBJ whole genome shotgun (WGS) entry which is preliminary data.</text>
</comment>
<evidence type="ECO:0000256" key="3">
    <source>
        <dbReference type="ARBA" id="ARBA00045534"/>
    </source>
</evidence>
<comment type="function">
    <text evidence="3">May be involved in cooperative interactions with calmodulins or calmodulin-like proteins. Recruits calmodulin proteins to microtubules, thus being a potential scaffold in cellular signaling and trafficking. May associate with nucleic acids and regulate gene expression at the transcriptional or post-transcriptional level.</text>
</comment>
<dbReference type="EMBL" id="JAKUCV010002721">
    <property type="protein sequence ID" value="KAJ4841624.1"/>
    <property type="molecule type" value="Genomic_DNA"/>
</dbReference>
<evidence type="ECO:0000256" key="1">
    <source>
        <dbReference type="ARBA" id="ARBA00022860"/>
    </source>
</evidence>
<evidence type="ECO:0000256" key="2">
    <source>
        <dbReference type="ARBA" id="ARBA00024341"/>
    </source>
</evidence>
<dbReference type="GO" id="GO:0005516">
    <property type="term" value="F:calmodulin binding"/>
    <property type="evidence" value="ECO:0007669"/>
    <property type="project" value="UniProtKB-KW"/>
</dbReference>
<reference evidence="4" key="2">
    <citation type="journal article" date="2023" name="Plants (Basel)">
        <title>Annotation of the Turnera subulata (Passifloraceae) Draft Genome Reveals the S-Locus Evolved after the Divergence of Turneroideae from Passifloroideae in a Stepwise Manner.</title>
        <authorList>
            <person name="Henning P.M."/>
            <person name="Roalson E.H."/>
            <person name="Mir W."/>
            <person name="McCubbin A.G."/>
            <person name="Shore J.S."/>
        </authorList>
    </citation>
    <scope>NUCLEOTIDE SEQUENCE</scope>
    <source>
        <strain evidence="4">F60SS</strain>
    </source>
</reference>
<dbReference type="PANTHER" id="PTHR32295">
    <property type="entry name" value="IQ-DOMAIN 5-RELATED"/>
    <property type="match status" value="1"/>
</dbReference>
<dbReference type="Pfam" id="PF00612">
    <property type="entry name" value="IQ"/>
    <property type="match status" value="1"/>
</dbReference>
<accession>A0A9Q0G148</accession>
<evidence type="ECO:0008006" key="6">
    <source>
        <dbReference type="Google" id="ProtNLM"/>
    </source>
</evidence>
<sequence length="139" mass="16069">MKASRNWFNKVRRKFLIRSSSRDIVVLRSNACSSTEDDAMAIEYGDQIASYQIFNNQILRPLEEFTQEDMAAITIQATFRGHLARRAFRALRSLVKLQALARGAYVRKQSRIALHCMHALVRLQVRVRARQLLSQCSDK</sequence>
<dbReference type="InterPro" id="IPR000048">
    <property type="entry name" value="IQ_motif_EF-hand-BS"/>
</dbReference>
<gene>
    <name evidence="4" type="ORF">Tsubulata_004919</name>
</gene>
<dbReference type="InterPro" id="IPR027417">
    <property type="entry name" value="P-loop_NTPase"/>
</dbReference>
<keyword evidence="5" id="KW-1185">Reference proteome</keyword>